<dbReference type="OrthoDB" id="9997422at2759"/>
<evidence type="ECO:0000259" key="1">
    <source>
        <dbReference type="PROSITE" id="PS50035"/>
    </source>
</evidence>
<dbReference type="InterPro" id="IPR001736">
    <property type="entry name" value="PLipase_D/transphosphatidylase"/>
</dbReference>
<dbReference type="Pfam" id="PF13091">
    <property type="entry name" value="PLDc_2"/>
    <property type="match status" value="1"/>
</dbReference>
<evidence type="ECO:0000313" key="2">
    <source>
        <dbReference type="EMBL" id="KAF1991456.1"/>
    </source>
</evidence>
<dbReference type="PROSITE" id="PS50035">
    <property type="entry name" value="PLD"/>
    <property type="match status" value="1"/>
</dbReference>
<proteinExistence type="predicted"/>
<dbReference type="Gene3D" id="3.30.870.10">
    <property type="entry name" value="Endonuclease Chain A"/>
    <property type="match status" value="2"/>
</dbReference>
<accession>A0A6G1HDZ1</accession>
<dbReference type="InterPro" id="IPR025202">
    <property type="entry name" value="PLD-like_dom"/>
</dbReference>
<gene>
    <name evidence="2" type="ORF">K402DRAFT_322349</name>
</gene>
<dbReference type="EMBL" id="ML977139">
    <property type="protein sequence ID" value="KAF1991456.1"/>
    <property type="molecule type" value="Genomic_DNA"/>
</dbReference>
<dbReference type="SUPFAM" id="SSF56024">
    <property type="entry name" value="Phospholipase D/nuclease"/>
    <property type="match status" value="2"/>
</dbReference>
<organism evidence="2 3">
    <name type="scientific">Aulographum hederae CBS 113979</name>
    <dbReference type="NCBI Taxonomy" id="1176131"/>
    <lineage>
        <taxon>Eukaryota</taxon>
        <taxon>Fungi</taxon>
        <taxon>Dikarya</taxon>
        <taxon>Ascomycota</taxon>
        <taxon>Pezizomycotina</taxon>
        <taxon>Dothideomycetes</taxon>
        <taxon>Pleosporomycetidae</taxon>
        <taxon>Aulographales</taxon>
        <taxon>Aulographaceae</taxon>
    </lineage>
</organism>
<dbReference type="AlphaFoldDB" id="A0A6G1HDZ1"/>
<dbReference type="CDD" id="cd00138">
    <property type="entry name" value="PLDc_SF"/>
    <property type="match status" value="1"/>
</dbReference>
<evidence type="ECO:0000313" key="3">
    <source>
        <dbReference type="Proteomes" id="UP000800041"/>
    </source>
</evidence>
<dbReference type="PANTHER" id="PTHR21248">
    <property type="entry name" value="CARDIOLIPIN SYNTHASE"/>
    <property type="match status" value="1"/>
</dbReference>
<dbReference type="GO" id="GO:0030572">
    <property type="term" value="F:phosphatidyltransferase activity"/>
    <property type="evidence" value="ECO:0007669"/>
    <property type="project" value="UniProtKB-ARBA"/>
</dbReference>
<dbReference type="PANTHER" id="PTHR21248:SF22">
    <property type="entry name" value="PHOSPHOLIPASE D"/>
    <property type="match status" value="1"/>
</dbReference>
<feature type="domain" description="PLD phosphodiesterase" evidence="1">
    <location>
        <begin position="225"/>
        <end position="252"/>
    </location>
</feature>
<name>A0A6G1HDZ1_9PEZI</name>
<dbReference type="GO" id="GO:0032049">
    <property type="term" value="P:cardiolipin biosynthetic process"/>
    <property type="evidence" value="ECO:0007669"/>
    <property type="project" value="UniProtKB-ARBA"/>
</dbReference>
<reference evidence="2" key="1">
    <citation type="journal article" date="2020" name="Stud. Mycol.">
        <title>101 Dothideomycetes genomes: a test case for predicting lifestyles and emergence of pathogens.</title>
        <authorList>
            <person name="Haridas S."/>
            <person name="Albert R."/>
            <person name="Binder M."/>
            <person name="Bloem J."/>
            <person name="Labutti K."/>
            <person name="Salamov A."/>
            <person name="Andreopoulos B."/>
            <person name="Baker S."/>
            <person name="Barry K."/>
            <person name="Bills G."/>
            <person name="Bluhm B."/>
            <person name="Cannon C."/>
            <person name="Castanera R."/>
            <person name="Culley D."/>
            <person name="Daum C."/>
            <person name="Ezra D."/>
            <person name="Gonzalez J."/>
            <person name="Henrissat B."/>
            <person name="Kuo A."/>
            <person name="Liang C."/>
            <person name="Lipzen A."/>
            <person name="Lutzoni F."/>
            <person name="Magnuson J."/>
            <person name="Mondo S."/>
            <person name="Nolan M."/>
            <person name="Ohm R."/>
            <person name="Pangilinan J."/>
            <person name="Park H.-J."/>
            <person name="Ramirez L."/>
            <person name="Alfaro M."/>
            <person name="Sun H."/>
            <person name="Tritt A."/>
            <person name="Yoshinaga Y."/>
            <person name="Zwiers L.-H."/>
            <person name="Turgeon B."/>
            <person name="Goodwin S."/>
            <person name="Spatafora J."/>
            <person name="Crous P."/>
            <person name="Grigoriev I."/>
        </authorList>
    </citation>
    <scope>NUCLEOTIDE SEQUENCE</scope>
    <source>
        <strain evidence="2">CBS 113979</strain>
    </source>
</reference>
<sequence length="634" mass="70676">MPYKITDKVYNLCTSSSTVSDELARDPSLAPGKAAERLFRSEAVRVLEKKPPKDRIPATADDLKRAYECGRFGETRPSELFLRVFHDALCTLEHDPLMGVVSPPLMGSTGVLPLTVIGPLPDLLRHMANLIVRAEKEVLIGTNYWMDSDASHLITNALRELNQRAGERGQRVVCKMIYDRGNIKQLADHHHIDSVKEYMGKGIAIPGPDEIPNIDMQVQNYHRPALGTFHAKYAIFDRKYGVIQSSNIQDNANLEMLTHVEGPIVDSLYDTFLISWHKEMEPPSSTLNQPAEADAPPTFQKPSFHTLFSECEKNGGMPNGAVSETRMPENLCTAPVYDLDMAGEVLRKRSVMSATTTESAMQVVTRHLNNTTHQMRNATAPECAPVDAMQPYIPHRPHAPCPMALVSRKPWGAPNHSCVYTPQNEAWLSAVRNAQSHVFIQTPDLNAEPLLPEIAAAVRRGVVVEYYVCLGYNDAGELLPGQGGTNEMVANKLYEELGDDEESRSRLKVHYYVAKDQVMPVHDKFKGRSCHIKLMIVDRHLGIQGNGNQDAQSWFHSQEVNLMIDSEEVCRDWLEALRRNQNTHLYGKADQKDGLWYDEDGKEAPGAIGKNPGHFAWATGIMGAIDRVRGVGGF</sequence>
<protein>
    <recommendedName>
        <fullName evidence="1">PLD phosphodiesterase domain-containing protein</fullName>
    </recommendedName>
</protein>
<dbReference type="Proteomes" id="UP000800041">
    <property type="component" value="Unassembled WGS sequence"/>
</dbReference>
<keyword evidence="3" id="KW-1185">Reference proteome</keyword>